<protein>
    <submittedName>
        <fullName evidence="1">Uncharacterized protein</fullName>
    </submittedName>
</protein>
<accession>A0A1L7N1B3</accession>
<reference evidence="1 2" key="1">
    <citation type="submission" date="2016-12" db="EMBL/GenBank/DDBJ databases">
        <title>Characterization of two jumbo phages RP12 and RP31 infecting the phytopathogen Ralstonia solanacearum.</title>
        <authorList>
            <person name="Kawasaki T."/>
            <person name="Yoshikawa G."/>
            <person name="Ogata H."/>
            <person name="Yamada T."/>
        </authorList>
    </citation>
    <scope>NUCLEOTIDE SEQUENCE [LARGE SCALE GENOMIC DNA]</scope>
    <source>
        <strain evidence="1 2">RP31</strain>
    </source>
</reference>
<dbReference type="Proteomes" id="UP000222950">
    <property type="component" value="Segment"/>
</dbReference>
<dbReference type="EMBL" id="AP017925">
    <property type="protein sequence ID" value="BAW19267.1"/>
    <property type="molecule type" value="Genomic_DNA"/>
</dbReference>
<name>A0A1L7N1B3_9CAUD</name>
<sequence>MKILSIPSQFDIDAGSYGPACEGFIDAIKKIFVKKTPEEERVEMLNNSKYHNSSLLSKDLENDLRRTYDNPDWVKKNLVDGSGTIKVAVLKYANVNGKALTRPRDIAYAARGMLDAVKAIVSREKPFTELRRKLTKQAQEIKDNAALDKFWEAHAKQLAGSAVGRTQQQCKKPLPALGYDNQYTWPFNFKNLNHEEFTVFPRVETDGEIIAPDEHNAKEFADAIRDLMSIIAEADKIASDNYIAYWDAVADGIEYDELKYGDEIFNNLFTGQGGYEVSDLAQGLSYSIGPTICGLYIAMFDKRLVTRQPATEGFFDIFKGKKPRQSSDESLYKFDMQRALAHCNSFLKSPESFQLTGKSFGTDAGLILSINGHSPNPNEIARALSKTWKEATTVNDRMIKSAVQFARIVKPLIERFEKTVVAAMDRQGDLPQEVLDEAMKPLVANAQRARAANAWNTFHEESSKYDGWIGGNPGQMKQLTYGKTGIVYYDIDYSNPVPVAMPKAQSVEQLREILTAAFEFITMESGYPSLKGSLDDQTLDEDSFFEFDRPVRHLWDMMNDEQHMAINAIYAHESTSGSLYDTICQREWRVFVSIMKYVDQSIASL</sequence>
<evidence type="ECO:0000313" key="2">
    <source>
        <dbReference type="Proteomes" id="UP000222950"/>
    </source>
</evidence>
<evidence type="ECO:0000313" key="1">
    <source>
        <dbReference type="EMBL" id="BAW19267.1"/>
    </source>
</evidence>
<organism evidence="1 2">
    <name type="scientific">Ralstonia phage RP31</name>
    <dbReference type="NCBI Taxonomy" id="1923890"/>
    <lineage>
        <taxon>Viruses</taxon>
        <taxon>Duplodnaviria</taxon>
        <taxon>Heunggongvirae</taxon>
        <taxon>Uroviricota</taxon>
        <taxon>Caudoviricetes</taxon>
        <taxon>Chimalliviridae</taxon>
        <taxon>Ripduovirus</taxon>
        <taxon>Ripduovirus RP12</taxon>
    </lineage>
</organism>
<proteinExistence type="predicted"/>